<name>A0A7W9KP03_9PSEU</name>
<organism evidence="1 2">
    <name type="scientific">Kutzneria kofuensis</name>
    <dbReference type="NCBI Taxonomy" id="103725"/>
    <lineage>
        <taxon>Bacteria</taxon>
        <taxon>Bacillati</taxon>
        <taxon>Actinomycetota</taxon>
        <taxon>Actinomycetes</taxon>
        <taxon>Pseudonocardiales</taxon>
        <taxon>Pseudonocardiaceae</taxon>
        <taxon>Kutzneria</taxon>
    </lineage>
</organism>
<reference evidence="1 2" key="1">
    <citation type="submission" date="2020-08" db="EMBL/GenBank/DDBJ databases">
        <title>Sequencing the genomes of 1000 actinobacteria strains.</title>
        <authorList>
            <person name="Klenk H.-P."/>
        </authorList>
    </citation>
    <scope>NUCLEOTIDE SEQUENCE [LARGE SCALE GENOMIC DNA]</scope>
    <source>
        <strain evidence="1 2">DSM 43851</strain>
    </source>
</reference>
<proteinExistence type="predicted"/>
<sequence length="278" mass="30812">MPENAVTAFVDSTLVRLSTPDGLRDLVFPSDDPAHTRIRALFAEVYRLPDAAVHDVSGVTVQSVTCQQPLFPQVQRIGNWMQTIPAHTRTDFTVEGNDHNSPQWMDLDARLTVDTVLTVDPGEVESWRIGDIGEFATLDEFRAKFSYFDLDAFLTEHRISTVEQLRDAFHYLRGEIRLKPAPPFDPADPRNGRRFPLRVAVLVRDIIDIAAALRDVRLVASACQRETGYQGDSDVAEATAACAPLLVFPASAVPATGLTQAQLTDFFTRQRAVAAFTT</sequence>
<protein>
    <submittedName>
        <fullName evidence="1">Uncharacterized protein</fullName>
    </submittedName>
</protein>
<comment type="caution">
    <text evidence="1">The sequence shown here is derived from an EMBL/GenBank/DDBJ whole genome shotgun (WGS) entry which is preliminary data.</text>
</comment>
<dbReference type="RefSeq" id="WP_184867775.1">
    <property type="nucleotide sequence ID" value="NZ_BAAAWY010000035.1"/>
</dbReference>
<gene>
    <name evidence="1" type="ORF">BJ998_007262</name>
</gene>
<dbReference type="Proteomes" id="UP000585638">
    <property type="component" value="Unassembled WGS sequence"/>
</dbReference>
<evidence type="ECO:0000313" key="1">
    <source>
        <dbReference type="EMBL" id="MBB5896066.1"/>
    </source>
</evidence>
<keyword evidence="2" id="KW-1185">Reference proteome</keyword>
<evidence type="ECO:0000313" key="2">
    <source>
        <dbReference type="Proteomes" id="UP000585638"/>
    </source>
</evidence>
<dbReference type="EMBL" id="JACHIR010000001">
    <property type="protein sequence ID" value="MBB5896066.1"/>
    <property type="molecule type" value="Genomic_DNA"/>
</dbReference>
<dbReference type="AlphaFoldDB" id="A0A7W9KP03"/>
<accession>A0A7W9KP03</accession>